<evidence type="ECO:0000256" key="3">
    <source>
        <dbReference type="ARBA" id="ARBA00022989"/>
    </source>
</evidence>
<dbReference type="Pfam" id="PF04932">
    <property type="entry name" value="Wzy_C"/>
    <property type="match status" value="1"/>
</dbReference>
<dbReference type="GO" id="GO:0016020">
    <property type="term" value="C:membrane"/>
    <property type="evidence" value="ECO:0007669"/>
    <property type="project" value="UniProtKB-SubCell"/>
</dbReference>
<gene>
    <name evidence="7" type="ORF">SAMN05443377_11812</name>
</gene>
<accession>A0A1H9T2I2</accession>
<dbReference type="InterPro" id="IPR051533">
    <property type="entry name" value="WaaL-like"/>
</dbReference>
<protein>
    <submittedName>
        <fullName evidence="7">O-Antigen ligase</fullName>
    </submittedName>
</protein>
<feature type="domain" description="O-antigen ligase-related" evidence="6">
    <location>
        <begin position="242"/>
        <end position="366"/>
    </location>
</feature>
<dbReference type="InterPro" id="IPR007016">
    <property type="entry name" value="O-antigen_ligase-rel_domated"/>
</dbReference>
<feature type="transmembrane region" description="Helical" evidence="5">
    <location>
        <begin position="21"/>
        <end position="42"/>
    </location>
</feature>
<feature type="transmembrane region" description="Helical" evidence="5">
    <location>
        <begin position="145"/>
        <end position="165"/>
    </location>
</feature>
<keyword evidence="2 5" id="KW-0812">Transmembrane</keyword>
<organism evidence="7 8">
    <name type="scientific">Propionibacterium cyclohexanicum</name>
    <dbReference type="NCBI Taxonomy" id="64702"/>
    <lineage>
        <taxon>Bacteria</taxon>
        <taxon>Bacillati</taxon>
        <taxon>Actinomycetota</taxon>
        <taxon>Actinomycetes</taxon>
        <taxon>Propionibacteriales</taxon>
        <taxon>Propionibacteriaceae</taxon>
        <taxon>Propionibacterium</taxon>
    </lineage>
</organism>
<proteinExistence type="predicted"/>
<keyword evidence="7" id="KW-0436">Ligase</keyword>
<reference evidence="7 8" key="1">
    <citation type="submission" date="2016-10" db="EMBL/GenBank/DDBJ databases">
        <authorList>
            <person name="de Groot N.N."/>
        </authorList>
    </citation>
    <scope>NUCLEOTIDE SEQUENCE [LARGE SCALE GENOMIC DNA]</scope>
    <source>
        <strain evidence="7 8">DSM 16859</strain>
    </source>
</reference>
<dbReference type="GO" id="GO:0016874">
    <property type="term" value="F:ligase activity"/>
    <property type="evidence" value="ECO:0007669"/>
    <property type="project" value="UniProtKB-KW"/>
</dbReference>
<dbReference type="PANTHER" id="PTHR37422">
    <property type="entry name" value="TEICHURONIC ACID BIOSYNTHESIS PROTEIN TUAE"/>
    <property type="match status" value="1"/>
</dbReference>
<name>A0A1H9T2I2_9ACTN</name>
<dbReference type="PANTHER" id="PTHR37422:SF13">
    <property type="entry name" value="LIPOPOLYSACCHARIDE BIOSYNTHESIS PROTEIN PA4999-RELATED"/>
    <property type="match status" value="1"/>
</dbReference>
<evidence type="ECO:0000313" key="7">
    <source>
        <dbReference type="EMBL" id="SER91351.1"/>
    </source>
</evidence>
<dbReference type="EMBL" id="FOGZ01000018">
    <property type="protein sequence ID" value="SER91351.1"/>
    <property type="molecule type" value="Genomic_DNA"/>
</dbReference>
<sequence>MRSVRGRGGRPLFPRRPGAGRSHAVAMVTGYLVLLFAIPSNVRIGVLGSLGRPSFLWGLALFVVWLIWRIQARANELPTVLQPIRLAFWGWFAVVMVSLAAALLRGQPPGQAVTLIGSVLRPLSWAGVMLVIMDGLTVRAEVFRLVRRISLGAAALAVLGLVQFATGRVLVDRFTAIPGLESETGGVTERGAFTRPSGTAIHPLEHATVLCAALPLAVSVALYVGTARKRWFARWLAWLPAMAIALGAVLSVSRSAIVGLGVAVVLTIPSLPKRVRPVVMIVGVIGVMLVIAAVPGLLGTFLGLFNPSGDASTQSRTGALARLAEFMAPSPVYGSGFGSFLPQYYIFDNAWALMLVELGVLGFSAFAVLLASAVHSALQVAPAERRTVGVTPADSAPRAPLTITARTLAASVATVAVVFAFFDGMAFPQAAGMVFLVLGLCGAARRIASP</sequence>
<keyword evidence="3 5" id="KW-1133">Transmembrane helix</keyword>
<feature type="transmembrane region" description="Helical" evidence="5">
    <location>
        <begin position="278"/>
        <end position="305"/>
    </location>
</feature>
<evidence type="ECO:0000313" key="8">
    <source>
        <dbReference type="Proteomes" id="UP000198815"/>
    </source>
</evidence>
<evidence type="ECO:0000256" key="2">
    <source>
        <dbReference type="ARBA" id="ARBA00022692"/>
    </source>
</evidence>
<keyword evidence="8" id="KW-1185">Reference proteome</keyword>
<dbReference type="Proteomes" id="UP000198815">
    <property type="component" value="Unassembled WGS sequence"/>
</dbReference>
<feature type="transmembrane region" description="Helical" evidence="5">
    <location>
        <begin position="351"/>
        <end position="378"/>
    </location>
</feature>
<evidence type="ECO:0000256" key="5">
    <source>
        <dbReference type="SAM" id="Phobius"/>
    </source>
</evidence>
<evidence type="ECO:0000256" key="1">
    <source>
        <dbReference type="ARBA" id="ARBA00004141"/>
    </source>
</evidence>
<keyword evidence="4 5" id="KW-0472">Membrane</keyword>
<dbReference type="STRING" id="64702.SAMN05443377_11812"/>
<evidence type="ECO:0000256" key="4">
    <source>
        <dbReference type="ARBA" id="ARBA00023136"/>
    </source>
</evidence>
<feature type="transmembrane region" description="Helical" evidence="5">
    <location>
        <begin position="54"/>
        <end position="72"/>
    </location>
</feature>
<evidence type="ECO:0000259" key="6">
    <source>
        <dbReference type="Pfam" id="PF04932"/>
    </source>
</evidence>
<feature type="transmembrane region" description="Helical" evidence="5">
    <location>
        <begin position="110"/>
        <end position="133"/>
    </location>
</feature>
<feature type="transmembrane region" description="Helical" evidence="5">
    <location>
        <begin position="84"/>
        <end position="104"/>
    </location>
</feature>
<dbReference type="OrthoDB" id="5243524at2"/>
<feature type="transmembrane region" description="Helical" evidence="5">
    <location>
        <begin position="236"/>
        <end position="266"/>
    </location>
</feature>
<feature type="transmembrane region" description="Helical" evidence="5">
    <location>
        <begin position="399"/>
        <end position="422"/>
    </location>
</feature>
<comment type="subcellular location">
    <subcellularLocation>
        <location evidence="1">Membrane</location>
        <topology evidence="1">Multi-pass membrane protein</topology>
    </subcellularLocation>
</comment>
<feature type="transmembrane region" description="Helical" evidence="5">
    <location>
        <begin position="206"/>
        <end position="224"/>
    </location>
</feature>
<dbReference type="AlphaFoldDB" id="A0A1H9T2I2"/>